<proteinExistence type="predicted"/>
<evidence type="ECO:0000256" key="1">
    <source>
        <dbReference type="SAM" id="Coils"/>
    </source>
</evidence>
<accession>A0A6C0IGN0</accession>
<organism evidence="3">
    <name type="scientific">viral metagenome</name>
    <dbReference type="NCBI Taxonomy" id="1070528"/>
    <lineage>
        <taxon>unclassified sequences</taxon>
        <taxon>metagenomes</taxon>
        <taxon>organismal metagenomes</taxon>
    </lineage>
</organism>
<dbReference type="AlphaFoldDB" id="A0A6C0IGN0"/>
<reference evidence="3" key="1">
    <citation type="journal article" date="2020" name="Nature">
        <title>Giant virus diversity and host interactions through global metagenomics.</title>
        <authorList>
            <person name="Schulz F."/>
            <person name="Roux S."/>
            <person name="Paez-Espino D."/>
            <person name="Jungbluth S."/>
            <person name="Walsh D.A."/>
            <person name="Denef V.J."/>
            <person name="McMahon K.D."/>
            <person name="Konstantinidis K.T."/>
            <person name="Eloe-Fadrosh E.A."/>
            <person name="Kyrpides N.C."/>
            <person name="Woyke T."/>
        </authorList>
    </citation>
    <scope>NUCLEOTIDE SEQUENCE</scope>
    <source>
        <strain evidence="3">GVMAG-M-3300023184-86</strain>
    </source>
</reference>
<evidence type="ECO:0000313" key="3">
    <source>
        <dbReference type="EMBL" id="QHT91810.1"/>
    </source>
</evidence>
<keyword evidence="1" id="KW-0175">Coiled coil</keyword>
<protein>
    <submittedName>
        <fullName evidence="3">Uncharacterized protein</fullName>
    </submittedName>
</protein>
<evidence type="ECO:0000256" key="2">
    <source>
        <dbReference type="SAM" id="MobiDB-lite"/>
    </source>
</evidence>
<dbReference type="EMBL" id="MN740170">
    <property type="protein sequence ID" value="QHT91810.1"/>
    <property type="molecule type" value="Genomic_DNA"/>
</dbReference>
<feature type="region of interest" description="Disordered" evidence="2">
    <location>
        <begin position="428"/>
        <end position="465"/>
    </location>
</feature>
<name>A0A6C0IGN0_9ZZZZ</name>
<sequence length="465" mass="54772">MAQSRVSGLDETTNKYPTITIAVIGHGEDLINAPIREDPNIRIFSRAGQPFCLGIATRGMLDFVEELYASDERKANKNTKSSYQMLREVAEHYNNTENNTAFKELCDRFLIETPNNSNFKHTKQNIECNKHNQIHTPFYDHIYYFTDNTSVVAGQNGIFVLESLNHISSNNIDYEHEYTANLALNKFLIKYPDVSYRKKINTDIIEKFLANFNLGPDLETNLLPEYKGLLEHTRYRYPPEHVALNKKYKDELDEKTNIILSESKNKRYSKAIVENFPFLTPKRLITEFVTESSEIHTLFDEEDDNIIKAKANEIHSIIKIRMMTQKNKAIEEKNEEREKQLLQKIEEFTAQREKFLASEIQGMIESIRLSEIIEFLKSEGFVVINIIDFSCRSVPEYLDDVYRESKLEEHKIRKDIKKEIIRQYEENQEMGAEEIRKDKGGRKKRRTRRKKSKKHRKTRRNKRRI</sequence>
<feature type="compositionally biased region" description="Basic residues" evidence="2">
    <location>
        <begin position="439"/>
        <end position="465"/>
    </location>
</feature>
<feature type="coiled-coil region" evidence="1">
    <location>
        <begin position="320"/>
        <end position="351"/>
    </location>
</feature>